<dbReference type="GeneID" id="90542151"/>
<reference evidence="1" key="1">
    <citation type="journal article" date="2024" name="BMC Genomics">
        <title>Functional annotation of a divergent genome using sequence and structure-based similarity.</title>
        <authorList>
            <person name="Svedberg D."/>
            <person name="Winiger R.R."/>
            <person name="Berg A."/>
            <person name="Sharma H."/>
            <person name="Tellgren-Roth C."/>
            <person name="Debrunner-Vossbrinck B.A."/>
            <person name="Vossbrinck C.R."/>
            <person name="Barandun J."/>
        </authorList>
    </citation>
    <scope>NUCLEOTIDE SEQUENCE</scope>
    <source>
        <strain evidence="1">Illinois isolate</strain>
    </source>
</reference>
<protein>
    <submittedName>
        <fullName evidence="1">Uncharacterized protein</fullName>
    </submittedName>
</protein>
<accession>A0AAX4JEN9</accession>
<gene>
    <name evidence="1" type="ORF">VNE69_08075</name>
</gene>
<sequence>MIHQINLENIKSVTYAIKKSSTNIKPLLVQEEDTRKGLLKTLKADMGIENELVHLLNVLDNNMETLDQELEDFKSEICMIGLKNKNSQIECLLDK</sequence>
<evidence type="ECO:0000313" key="2">
    <source>
        <dbReference type="Proteomes" id="UP001334084"/>
    </source>
</evidence>
<evidence type="ECO:0000313" key="1">
    <source>
        <dbReference type="EMBL" id="WUR04318.1"/>
    </source>
</evidence>
<dbReference type="Proteomes" id="UP001334084">
    <property type="component" value="Chromosome 8"/>
</dbReference>
<dbReference type="AlphaFoldDB" id="A0AAX4JEN9"/>
<proteinExistence type="predicted"/>
<keyword evidence="2" id="KW-1185">Reference proteome</keyword>
<dbReference type="EMBL" id="CP142733">
    <property type="protein sequence ID" value="WUR04318.1"/>
    <property type="molecule type" value="Genomic_DNA"/>
</dbReference>
<name>A0AAX4JEN9_9MICR</name>
<dbReference type="KEGG" id="vnx:VNE69_08075"/>
<dbReference type="RefSeq" id="XP_065330463.1">
    <property type="nucleotide sequence ID" value="XM_065474391.1"/>
</dbReference>
<organism evidence="1 2">
    <name type="scientific">Vairimorpha necatrix</name>
    <dbReference type="NCBI Taxonomy" id="6039"/>
    <lineage>
        <taxon>Eukaryota</taxon>
        <taxon>Fungi</taxon>
        <taxon>Fungi incertae sedis</taxon>
        <taxon>Microsporidia</taxon>
        <taxon>Nosematidae</taxon>
        <taxon>Vairimorpha</taxon>
    </lineage>
</organism>